<feature type="signal peptide" evidence="1">
    <location>
        <begin position="1"/>
        <end position="21"/>
    </location>
</feature>
<proteinExistence type="predicted"/>
<comment type="caution">
    <text evidence="2">The sequence shown here is derived from an EMBL/GenBank/DDBJ whole genome shotgun (WGS) entry which is preliminary data.</text>
</comment>
<dbReference type="GeneID" id="70138402"/>
<dbReference type="RefSeq" id="XP_045952358.1">
    <property type="nucleotide sequence ID" value="XM_046109511.1"/>
</dbReference>
<dbReference type="OrthoDB" id="2507450at2759"/>
<accession>A0A9P8U930</accession>
<evidence type="ECO:0000313" key="3">
    <source>
        <dbReference type="Proteomes" id="UP000758603"/>
    </source>
</evidence>
<keyword evidence="1" id="KW-0732">Signal</keyword>
<feature type="chain" id="PRO_5040244505" evidence="1">
    <location>
        <begin position="22"/>
        <end position="146"/>
    </location>
</feature>
<keyword evidence="3" id="KW-1185">Reference proteome</keyword>
<evidence type="ECO:0000313" key="2">
    <source>
        <dbReference type="EMBL" id="KAH6645844.1"/>
    </source>
</evidence>
<organism evidence="2 3">
    <name type="scientific">Truncatella angustata</name>
    <dbReference type="NCBI Taxonomy" id="152316"/>
    <lineage>
        <taxon>Eukaryota</taxon>
        <taxon>Fungi</taxon>
        <taxon>Dikarya</taxon>
        <taxon>Ascomycota</taxon>
        <taxon>Pezizomycotina</taxon>
        <taxon>Sordariomycetes</taxon>
        <taxon>Xylariomycetidae</taxon>
        <taxon>Amphisphaeriales</taxon>
        <taxon>Sporocadaceae</taxon>
        <taxon>Truncatella</taxon>
    </lineage>
</organism>
<protein>
    <submittedName>
        <fullName evidence="2">Uncharacterized protein</fullName>
    </submittedName>
</protein>
<dbReference type="EMBL" id="JAGPXC010000010">
    <property type="protein sequence ID" value="KAH6645844.1"/>
    <property type="molecule type" value="Genomic_DNA"/>
</dbReference>
<reference evidence="2" key="1">
    <citation type="journal article" date="2021" name="Nat. Commun.">
        <title>Genetic determinants of endophytism in the Arabidopsis root mycobiome.</title>
        <authorList>
            <person name="Mesny F."/>
            <person name="Miyauchi S."/>
            <person name="Thiergart T."/>
            <person name="Pickel B."/>
            <person name="Atanasova L."/>
            <person name="Karlsson M."/>
            <person name="Huettel B."/>
            <person name="Barry K.W."/>
            <person name="Haridas S."/>
            <person name="Chen C."/>
            <person name="Bauer D."/>
            <person name="Andreopoulos W."/>
            <person name="Pangilinan J."/>
            <person name="LaButti K."/>
            <person name="Riley R."/>
            <person name="Lipzen A."/>
            <person name="Clum A."/>
            <person name="Drula E."/>
            <person name="Henrissat B."/>
            <person name="Kohler A."/>
            <person name="Grigoriev I.V."/>
            <person name="Martin F.M."/>
            <person name="Hacquard S."/>
        </authorList>
    </citation>
    <scope>NUCLEOTIDE SEQUENCE</scope>
    <source>
        <strain evidence="2">MPI-SDFR-AT-0073</strain>
    </source>
</reference>
<evidence type="ECO:0000256" key="1">
    <source>
        <dbReference type="SAM" id="SignalP"/>
    </source>
</evidence>
<dbReference type="AlphaFoldDB" id="A0A9P8U930"/>
<dbReference type="Proteomes" id="UP000758603">
    <property type="component" value="Unassembled WGS sequence"/>
</dbReference>
<name>A0A9P8U930_9PEZI</name>
<sequence>MKCTGLSVASLLSLLVASAAAGDLMDDLGREFAFGLFPRQLATNLQAFSGSLGGAAAPAITKSSDPARPFTVDGDTFNDFSTAAQRACDNQKNQCADIANSQKDGSLKVGDCDQQNTQCKNAASTATTTSFATLTSSNAEFDFFCE</sequence>
<gene>
    <name evidence="2" type="ORF">BKA67DRAFT_87743</name>
</gene>